<evidence type="ECO:0000313" key="2">
    <source>
        <dbReference type="EMBL" id="PIC49902.1"/>
    </source>
</evidence>
<keyword evidence="1" id="KW-0732">Signal</keyword>
<accession>A0A2G5VDS7</accession>
<protein>
    <recommendedName>
        <fullName evidence="4">SXP/RAL-2 family protein Ani s 5-like cation-binding domain-containing protein</fullName>
    </recommendedName>
</protein>
<proteinExistence type="predicted"/>
<evidence type="ECO:0000313" key="3">
    <source>
        <dbReference type="Proteomes" id="UP000230233"/>
    </source>
</evidence>
<evidence type="ECO:0000256" key="1">
    <source>
        <dbReference type="SAM" id="SignalP"/>
    </source>
</evidence>
<name>A0A2G5VDS7_9PELO</name>
<gene>
    <name evidence="2" type="primary">Cnig_chr_I.g1014</name>
    <name evidence="2" type="ORF">B9Z55_001014</name>
</gene>
<dbReference type="Proteomes" id="UP000230233">
    <property type="component" value="Chromosome I"/>
</dbReference>
<comment type="caution">
    <text evidence="2">The sequence shown here is derived from an EMBL/GenBank/DDBJ whole genome shotgun (WGS) entry which is preliminary data.</text>
</comment>
<dbReference type="EMBL" id="PDUG01000001">
    <property type="protein sequence ID" value="PIC49902.1"/>
    <property type="molecule type" value="Genomic_DNA"/>
</dbReference>
<dbReference type="OrthoDB" id="296793at2759"/>
<feature type="chain" id="PRO_5013721015" description="SXP/RAL-2 family protein Ani s 5-like cation-binding domain-containing protein" evidence="1">
    <location>
        <begin position="19"/>
        <end position="100"/>
    </location>
</feature>
<feature type="signal peptide" evidence="1">
    <location>
        <begin position="1"/>
        <end position="18"/>
    </location>
</feature>
<sequence>MLLRYVFLVFCLAKLVINGPITEVSVINQDIESTVRTNLEYLTGPEPESDGQLDPEDVYEEGRIDRLELGWWKKMKHSIEKTLKNLRDEIVKDLANKIVG</sequence>
<reference evidence="3" key="1">
    <citation type="submission" date="2017-10" db="EMBL/GenBank/DDBJ databases">
        <title>Rapid genome shrinkage in a self-fertile nematode reveals novel sperm competition proteins.</title>
        <authorList>
            <person name="Yin D."/>
            <person name="Schwarz E.M."/>
            <person name="Thomas C.G."/>
            <person name="Felde R.L."/>
            <person name="Korf I.F."/>
            <person name="Cutter A.D."/>
            <person name="Schartner C.M."/>
            <person name="Ralston E.J."/>
            <person name="Meyer B.J."/>
            <person name="Haag E.S."/>
        </authorList>
    </citation>
    <scope>NUCLEOTIDE SEQUENCE [LARGE SCALE GENOMIC DNA]</scope>
    <source>
        <strain evidence="3">JU1422</strain>
    </source>
</reference>
<organism evidence="2 3">
    <name type="scientific">Caenorhabditis nigoni</name>
    <dbReference type="NCBI Taxonomy" id="1611254"/>
    <lineage>
        <taxon>Eukaryota</taxon>
        <taxon>Metazoa</taxon>
        <taxon>Ecdysozoa</taxon>
        <taxon>Nematoda</taxon>
        <taxon>Chromadorea</taxon>
        <taxon>Rhabditida</taxon>
        <taxon>Rhabditina</taxon>
        <taxon>Rhabditomorpha</taxon>
        <taxon>Rhabditoidea</taxon>
        <taxon>Rhabditidae</taxon>
        <taxon>Peloderinae</taxon>
        <taxon>Caenorhabditis</taxon>
    </lineage>
</organism>
<evidence type="ECO:0008006" key="4">
    <source>
        <dbReference type="Google" id="ProtNLM"/>
    </source>
</evidence>
<dbReference type="AlphaFoldDB" id="A0A2G5VDS7"/>
<keyword evidence="3" id="KW-1185">Reference proteome</keyword>